<dbReference type="HOGENOM" id="CLU_3131615_0_0_3"/>
<evidence type="ECO:0000313" key="2">
    <source>
        <dbReference type="EMBL" id="AFZ57299.1"/>
    </source>
</evidence>
<feature type="region of interest" description="Disordered" evidence="1">
    <location>
        <begin position="1"/>
        <end position="49"/>
    </location>
</feature>
<dbReference type="AlphaFoldDB" id="K9ZEY7"/>
<reference evidence="3" key="1">
    <citation type="journal article" date="2013" name="Proc. Natl. Acad. Sci. U.S.A.">
        <title>Improving the coverage of the cyanobacterial phylum using diversity-driven genome sequencing.</title>
        <authorList>
            <person name="Shih P.M."/>
            <person name="Wu D."/>
            <person name="Latifi A."/>
            <person name="Axen S.D."/>
            <person name="Fewer D.P."/>
            <person name="Talla E."/>
            <person name="Calteau A."/>
            <person name="Cai F."/>
            <person name="Tandeau de Marsac N."/>
            <person name="Rippka R."/>
            <person name="Herdman M."/>
            <person name="Sivonen K."/>
            <person name="Coursin T."/>
            <person name="Laurent T."/>
            <person name="Goodwin L."/>
            <person name="Nolan M."/>
            <person name="Davenport K.W."/>
            <person name="Han C.S."/>
            <person name="Rubin E.M."/>
            <person name="Eisen J.A."/>
            <person name="Woyke T."/>
            <person name="Gugger M."/>
            <person name="Kerfeld C.A."/>
        </authorList>
    </citation>
    <scope>NUCLEOTIDE SEQUENCE [LARGE SCALE GENOMIC DNA]</scope>
    <source>
        <strain evidence="3">ATCC 27899 / PCC 7122</strain>
    </source>
</reference>
<dbReference type="EMBL" id="CP003659">
    <property type="protein sequence ID" value="AFZ57299.1"/>
    <property type="molecule type" value="Genomic_DNA"/>
</dbReference>
<proteinExistence type="predicted"/>
<accession>K9ZEY7</accession>
<sequence length="49" mass="5420">MYYSGSRLSEIQEPHPQPPPPSDDASGTLREHQSPTVGNPPTALVHRKR</sequence>
<protein>
    <submittedName>
        <fullName evidence="2">Uncharacterized protein</fullName>
    </submittedName>
</protein>
<evidence type="ECO:0000256" key="1">
    <source>
        <dbReference type="SAM" id="MobiDB-lite"/>
    </source>
</evidence>
<name>K9ZEY7_ANACC</name>
<gene>
    <name evidence="2" type="ordered locus">Anacy_1809</name>
</gene>
<organism evidence="2 3">
    <name type="scientific">Anabaena cylindrica (strain ATCC 27899 / PCC 7122)</name>
    <dbReference type="NCBI Taxonomy" id="272123"/>
    <lineage>
        <taxon>Bacteria</taxon>
        <taxon>Bacillati</taxon>
        <taxon>Cyanobacteriota</taxon>
        <taxon>Cyanophyceae</taxon>
        <taxon>Nostocales</taxon>
        <taxon>Nostocaceae</taxon>
        <taxon>Anabaena</taxon>
    </lineage>
</organism>
<evidence type="ECO:0000313" key="3">
    <source>
        <dbReference type="Proteomes" id="UP000010474"/>
    </source>
</evidence>
<dbReference type="STRING" id="272123.Anacy_1809"/>
<dbReference type="PATRIC" id="fig|272123.3.peg.1970"/>
<dbReference type="Proteomes" id="UP000010474">
    <property type="component" value="Chromosome"/>
</dbReference>
<keyword evidence="3" id="KW-1185">Reference proteome</keyword>
<dbReference type="KEGG" id="acy:Anacy_1809"/>